<comment type="function">
    <text evidence="7">Involved in the assimilation of dimethylsulphoniopropionate (DMSP), an important compound in the fixation of carbon in marine phytoplankton, by mediating the conversion of 3-(methylthio)propanoyl-CoA (MMPA-CoA) to 3-(methylthio)acryloyl-CoA (MTA-CoA).</text>
</comment>
<dbReference type="AlphaFoldDB" id="A0A841KEW5"/>
<feature type="domain" description="Acyl-CoA oxidase/dehydrogenase middle" evidence="12">
    <location>
        <begin position="161"/>
        <end position="268"/>
    </location>
</feature>
<organism evidence="15 16">
    <name type="scientific">Chelatococcus composti</name>
    <dbReference type="NCBI Taxonomy" id="1743235"/>
    <lineage>
        <taxon>Bacteria</taxon>
        <taxon>Pseudomonadati</taxon>
        <taxon>Pseudomonadota</taxon>
        <taxon>Alphaproteobacteria</taxon>
        <taxon>Hyphomicrobiales</taxon>
        <taxon>Chelatococcaceae</taxon>
        <taxon>Chelatococcus</taxon>
    </lineage>
</organism>
<comment type="caution">
    <text evidence="15">The sequence shown here is derived from an EMBL/GenBank/DDBJ whole genome shotgun (WGS) entry which is preliminary data.</text>
</comment>
<evidence type="ECO:0000259" key="11">
    <source>
        <dbReference type="Pfam" id="PF00441"/>
    </source>
</evidence>
<feature type="domain" description="Acyl-CoA dehydrogenase/oxidase N-terminal" evidence="13">
    <location>
        <begin position="38"/>
        <end position="156"/>
    </location>
</feature>
<evidence type="ECO:0000256" key="9">
    <source>
        <dbReference type="ARBA" id="ARBA00069043"/>
    </source>
</evidence>
<comment type="similarity">
    <text evidence="2 10">Belongs to the acyl-CoA dehydrogenase family.</text>
</comment>
<dbReference type="GO" id="GO:0016627">
    <property type="term" value="F:oxidoreductase activity, acting on the CH-CH group of donors"/>
    <property type="evidence" value="ECO:0007669"/>
    <property type="project" value="InterPro"/>
</dbReference>
<feature type="domain" description="Acyl-CoA dehydrogenase/oxidase C-terminal" evidence="11">
    <location>
        <begin position="283"/>
        <end position="452"/>
    </location>
</feature>
<evidence type="ECO:0000256" key="7">
    <source>
        <dbReference type="ARBA" id="ARBA00058683"/>
    </source>
</evidence>
<dbReference type="InterPro" id="IPR037069">
    <property type="entry name" value="AcylCoA_DH/ox_N_sf"/>
</dbReference>
<evidence type="ECO:0000313" key="16">
    <source>
        <dbReference type="Proteomes" id="UP000588017"/>
    </source>
</evidence>
<dbReference type="InterPro" id="IPR013786">
    <property type="entry name" value="AcylCoA_DH/ox_N"/>
</dbReference>
<evidence type="ECO:0000256" key="5">
    <source>
        <dbReference type="ARBA" id="ARBA00023002"/>
    </source>
</evidence>
<dbReference type="InterPro" id="IPR025878">
    <property type="entry name" value="Acyl-CoA_dh-like_C_dom"/>
</dbReference>
<dbReference type="InterPro" id="IPR036250">
    <property type="entry name" value="AcylCo_DH-like_C"/>
</dbReference>
<evidence type="ECO:0000256" key="10">
    <source>
        <dbReference type="RuleBase" id="RU362125"/>
    </source>
</evidence>
<name>A0A841KEW5_9HYPH</name>
<keyword evidence="5 10" id="KW-0560">Oxidoreductase</keyword>
<keyword evidence="3 10" id="KW-0285">Flavoprotein</keyword>
<sequence length="599" mass="62990">MTYRAPVEDLAFTMRHVAGLEEGIAEGLYPDLSLDLVEQVLEEAGRFASERIAPLNAPGDRAGARFADGEVTTAPGWKDVYRDWTEAGWNALPCDPEWGGQGLPSLVQTACVEFWNAACMSFALGPLLTAGAVEAITTHASEDLKRRYLAKLVSGEWMGTMNLTEPQAGSDLNAVRTRAERADDGTYRITGSKIFITYGEHDLTENIVHLVLARLPDAPPGTRGLSLFLVPKFLVNDDGSLGARNDVRCHSIEHKLGIHASPTCTMVYGDAGGAVGWLVGEENRGLACMFTMMNNARLAVGTQGVAIADRAYQQALSYARERRQGRAPGAAAGEGMSPLVLHPDVQRMLLTMKAMTHAARGICLMTAAAIDRGRLSGDAEARRRGHELASLLTPVAKAFSTDIGCEVASLGVQVHGGMGFVEETGAAQHLRDARIAPIYEGTNGIQAIDLVMRKLPLSDGATVRGAIADMRKVGARLVASRDEAFGASAARMREAVDALDDATSFLLKALAGNSSADVLAAATPYLRLFGIAQGGTALAKAALAASEARAAGDTNPAHAGRIALARFFAENIATGARGLAQTVMAGASALADAEAALAG</sequence>
<dbReference type="Proteomes" id="UP000588017">
    <property type="component" value="Unassembled WGS sequence"/>
</dbReference>
<evidence type="ECO:0000256" key="2">
    <source>
        <dbReference type="ARBA" id="ARBA00009347"/>
    </source>
</evidence>
<dbReference type="InterPro" id="IPR052166">
    <property type="entry name" value="Diverse_Acyl-CoA_DH"/>
</dbReference>
<dbReference type="EC" id="1.3.99.41" evidence="8"/>
<evidence type="ECO:0000259" key="14">
    <source>
        <dbReference type="Pfam" id="PF12806"/>
    </source>
</evidence>
<dbReference type="Gene3D" id="1.20.140.10">
    <property type="entry name" value="Butyryl-CoA Dehydrogenase, subunit A, domain 3"/>
    <property type="match status" value="1"/>
</dbReference>
<evidence type="ECO:0000256" key="8">
    <source>
        <dbReference type="ARBA" id="ARBA00066694"/>
    </source>
</evidence>
<dbReference type="Gene3D" id="1.10.540.10">
    <property type="entry name" value="Acyl-CoA dehydrogenase/oxidase, N-terminal domain"/>
    <property type="match status" value="1"/>
</dbReference>
<dbReference type="InterPro" id="IPR046373">
    <property type="entry name" value="Acyl-CoA_Oxase/DH_mid-dom_sf"/>
</dbReference>
<evidence type="ECO:0000259" key="12">
    <source>
        <dbReference type="Pfam" id="PF02770"/>
    </source>
</evidence>
<dbReference type="Pfam" id="PF02770">
    <property type="entry name" value="Acyl-CoA_dh_M"/>
    <property type="match status" value="1"/>
</dbReference>
<comment type="cofactor">
    <cofactor evidence="1 10">
        <name>FAD</name>
        <dbReference type="ChEBI" id="CHEBI:57692"/>
    </cofactor>
</comment>
<evidence type="ECO:0000256" key="4">
    <source>
        <dbReference type="ARBA" id="ARBA00022827"/>
    </source>
</evidence>
<dbReference type="InterPro" id="IPR009075">
    <property type="entry name" value="AcylCo_DH/oxidase_C"/>
</dbReference>
<dbReference type="SUPFAM" id="SSF56645">
    <property type="entry name" value="Acyl-CoA dehydrogenase NM domain-like"/>
    <property type="match status" value="1"/>
</dbReference>
<proteinExistence type="inferred from homology"/>
<dbReference type="PANTHER" id="PTHR42803:SF1">
    <property type="entry name" value="BROAD-SPECIFICITY LINEAR ACYL-COA DEHYDROGENASE FADE5"/>
    <property type="match status" value="1"/>
</dbReference>
<evidence type="ECO:0000256" key="6">
    <source>
        <dbReference type="ARBA" id="ARBA00051388"/>
    </source>
</evidence>
<dbReference type="Gene3D" id="2.40.110.10">
    <property type="entry name" value="Butyryl-CoA Dehydrogenase, subunit A, domain 2"/>
    <property type="match status" value="1"/>
</dbReference>
<keyword evidence="4 10" id="KW-0274">FAD</keyword>
<gene>
    <name evidence="15" type="ORF">HNQ73_002106</name>
</gene>
<evidence type="ECO:0000313" key="15">
    <source>
        <dbReference type="EMBL" id="MBB6168476.1"/>
    </source>
</evidence>
<reference evidence="15 16" key="1">
    <citation type="submission" date="2020-08" db="EMBL/GenBank/DDBJ databases">
        <title>Genomic Encyclopedia of Type Strains, Phase IV (KMG-IV): sequencing the most valuable type-strain genomes for metagenomic binning, comparative biology and taxonomic classification.</title>
        <authorList>
            <person name="Goeker M."/>
        </authorList>
    </citation>
    <scope>NUCLEOTIDE SEQUENCE [LARGE SCALE GENOMIC DNA]</scope>
    <source>
        <strain evidence="15 16">DSM 101465</strain>
    </source>
</reference>
<dbReference type="InterPro" id="IPR006091">
    <property type="entry name" value="Acyl-CoA_Oxase/DH_mid-dom"/>
</dbReference>
<dbReference type="InterPro" id="IPR009100">
    <property type="entry name" value="AcylCoA_DH/oxidase_NM_dom_sf"/>
</dbReference>
<keyword evidence="16" id="KW-1185">Reference proteome</keyword>
<dbReference type="SUPFAM" id="SSF47203">
    <property type="entry name" value="Acyl-CoA dehydrogenase C-terminal domain-like"/>
    <property type="match status" value="1"/>
</dbReference>
<dbReference type="Pfam" id="PF12806">
    <property type="entry name" value="Acyl-CoA_dh_C"/>
    <property type="match status" value="1"/>
</dbReference>
<dbReference type="GO" id="GO:0050660">
    <property type="term" value="F:flavin adenine dinucleotide binding"/>
    <property type="evidence" value="ECO:0007669"/>
    <property type="project" value="InterPro"/>
</dbReference>
<feature type="domain" description="Acetyl-CoA dehydrogenase-like C-terminal" evidence="14">
    <location>
        <begin position="475"/>
        <end position="593"/>
    </location>
</feature>
<dbReference type="RefSeq" id="WP_183334781.1">
    <property type="nucleotide sequence ID" value="NZ_BMHX01000004.1"/>
</dbReference>
<evidence type="ECO:0000256" key="1">
    <source>
        <dbReference type="ARBA" id="ARBA00001974"/>
    </source>
</evidence>
<dbReference type="PANTHER" id="PTHR42803">
    <property type="entry name" value="ACYL-COA DEHYDROGENASE"/>
    <property type="match status" value="1"/>
</dbReference>
<dbReference type="Pfam" id="PF02771">
    <property type="entry name" value="Acyl-CoA_dh_N"/>
    <property type="match status" value="1"/>
</dbReference>
<dbReference type="Pfam" id="PF00441">
    <property type="entry name" value="Acyl-CoA_dh_1"/>
    <property type="match status" value="1"/>
</dbReference>
<dbReference type="FunFam" id="2.40.110.10:FF:000031">
    <property type="entry name" value="Acyl-CoA dehydrogenase, putative"/>
    <property type="match status" value="1"/>
</dbReference>
<evidence type="ECO:0000256" key="3">
    <source>
        <dbReference type="ARBA" id="ARBA00022630"/>
    </source>
</evidence>
<comment type="catalytic activity">
    <reaction evidence="6">
        <text>3-(methylsulfanyl)propanoyl-CoA + oxidized [electron-transfer flavoprotein] + H(+) = 3-(methylsulfanyl)acryloyl-CoA + reduced [electron-transfer flavoprotein]</text>
        <dbReference type="Rhea" id="RHEA:52612"/>
        <dbReference type="Rhea" id="RHEA-COMP:10685"/>
        <dbReference type="Rhea" id="RHEA-COMP:10686"/>
        <dbReference type="ChEBI" id="CHEBI:15378"/>
        <dbReference type="ChEBI" id="CHEBI:57692"/>
        <dbReference type="ChEBI" id="CHEBI:58307"/>
        <dbReference type="ChEBI" id="CHEBI:82815"/>
        <dbReference type="ChEBI" id="CHEBI:84994"/>
        <dbReference type="EC" id="1.3.99.41"/>
    </reaction>
    <physiologicalReaction direction="left-to-right" evidence="6">
        <dbReference type="Rhea" id="RHEA:52613"/>
    </physiologicalReaction>
</comment>
<protein>
    <recommendedName>
        <fullName evidence="9">3-methylmercaptopropionyl-CoA dehydrogenase</fullName>
        <ecNumber evidence="8">1.3.99.41</ecNumber>
    </recommendedName>
</protein>
<dbReference type="EMBL" id="JACHEH010000004">
    <property type="protein sequence ID" value="MBB6168476.1"/>
    <property type="molecule type" value="Genomic_DNA"/>
</dbReference>
<evidence type="ECO:0000259" key="13">
    <source>
        <dbReference type="Pfam" id="PF02771"/>
    </source>
</evidence>
<accession>A0A841KEW5</accession>